<protein>
    <submittedName>
        <fullName evidence="1">Uncharacterized protein</fullName>
    </submittedName>
</protein>
<sequence length="298" mass="33347">MESKDPKDTSATNFIPESSPMTFEVTVNRIKTSDKDNNSKKVLILGDECVKGLRPHLVKLLKANYSVQAIIKPGAKFGDVINNLSALLNGYGEDDYVVIMGGINDFLQGKVPKIKNIWTTLKLCMHTNIIFLSTPYLKHDQKSNKTLNKFNTKFGDFLKQINRISKEIVTHLRTSHVYNGRSKLGMLARRNIFQTICGKKDVVYKSLIYINSKIESQDIIDIDPHKLQASDFWSSAASSAENGITLINNKSLYNELSEVLATSTDHGEPTANLFSEGIIIPKILHKNKAIESCEDAEK</sequence>
<name>A0A9N9M8C4_9CUCU</name>
<organism evidence="1 2">
    <name type="scientific">Ceutorhynchus assimilis</name>
    <name type="common">cabbage seed weevil</name>
    <dbReference type="NCBI Taxonomy" id="467358"/>
    <lineage>
        <taxon>Eukaryota</taxon>
        <taxon>Metazoa</taxon>
        <taxon>Ecdysozoa</taxon>
        <taxon>Arthropoda</taxon>
        <taxon>Hexapoda</taxon>
        <taxon>Insecta</taxon>
        <taxon>Pterygota</taxon>
        <taxon>Neoptera</taxon>
        <taxon>Endopterygota</taxon>
        <taxon>Coleoptera</taxon>
        <taxon>Polyphaga</taxon>
        <taxon>Cucujiformia</taxon>
        <taxon>Curculionidae</taxon>
        <taxon>Ceutorhynchinae</taxon>
        <taxon>Ceutorhynchus</taxon>
    </lineage>
</organism>
<reference evidence="1" key="1">
    <citation type="submission" date="2022-01" db="EMBL/GenBank/DDBJ databases">
        <authorList>
            <person name="King R."/>
        </authorList>
    </citation>
    <scope>NUCLEOTIDE SEQUENCE</scope>
</reference>
<keyword evidence="2" id="KW-1185">Reference proteome</keyword>
<proteinExistence type="predicted"/>
<dbReference type="EMBL" id="OU892277">
    <property type="protein sequence ID" value="CAG9759403.1"/>
    <property type="molecule type" value="Genomic_DNA"/>
</dbReference>
<accession>A0A9N9M8C4</accession>
<dbReference type="InterPro" id="IPR036514">
    <property type="entry name" value="SGNH_hydro_sf"/>
</dbReference>
<dbReference type="Proteomes" id="UP001152799">
    <property type="component" value="Chromosome 1"/>
</dbReference>
<dbReference type="AlphaFoldDB" id="A0A9N9M8C4"/>
<dbReference type="OrthoDB" id="6783232at2759"/>
<evidence type="ECO:0000313" key="1">
    <source>
        <dbReference type="EMBL" id="CAG9759403.1"/>
    </source>
</evidence>
<dbReference type="Gene3D" id="3.40.50.1110">
    <property type="entry name" value="SGNH hydrolase"/>
    <property type="match status" value="1"/>
</dbReference>
<evidence type="ECO:0000313" key="2">
    <source>
        <dbReference type="Proteomes" id="UP001152799"/>
    </source>
</evidence>
<gene>
    <name evidence="1" type="ORF">CEUTPL_LOCUS155</name>
</gene>
<dbReference type="SUPFAM" id="SSF52266">
    <property type="entry name" value="SGNH hydrolase"/>
    <property type="match status" value="1"/>
</dbReference>